<sequence length="93" mass="10882">SWGGILTPSDHKLVTLDFDLRALKGLKTRKRATWLNETETRFATHLLVRDDKYRDLYQRQLKSNLEDMPRHHYTTNQRWVATLNTALEAAADS</sequence>
<accession>W2VNL3</accession>
<comment type="caution">
    <text evidence="1">The sequence shown here is derived from an EMBL/GenBank/DDBJ whole genome shotgun (WGS) entry which is preliminary data.</text>
</comment>
<reference evidence="1 2" key="1">
    <citation type="submission" date="2013-11" db="EMBL/GenBank/DDBJ databases">
        <title>The Genome Sequence of Phytophthora parasitica CJ01A1.</title>
        <authorList>
            <consortium name="The Broad Institute Genomics Platform"/>
            <person name="Russ C."/>
            <person name="Tyler B."/>
            <person name="Panabieres F."/>
            <person name="Shan W."/>
            <person name="Tripathy S."/>
            <person name="Grunwald N."/>
            <person name="Machado M."/>
            <person name="Johnson C.S."/>
            <person name="Walker B."/>
            <person name="Young S.K."/>
            <person name="Zeng Q."/>
            <person name="Gargeya S."/>
            <person name="Fitzgerald M."/>
            <person name="Haas B."/>
            <person name="Abouelleil A."/>
            <person name="Allen A.W."/>
            <person name="Alvarado L."/>
            <person name="Arachchi H.M."/>
            <person name="Berlin A.M."/>
            <person name="Chapman S.B."/>
            <person name="Gainer-Dewar J."/>
            <person name="Goldberg J."/>
            <person name="Griggs A."/>
            <person name="Gujja S."/>
            <person name="Hansen M."/>
            <person name="Howarth C."/>
            <person name="Imamovic A."/>
            <person name="Ireland A."/>
            <person name="Larimer J."/>
            <person name="McCowan C."/>
            <person name="Murphy C."/>
            <person name="Pearson M."/>
            <person name="Poon T.W."/>
            <person name="Priest M."/>
            <person name="Roberts A."/>
            <person name="Saif S."/>
            <person name="Shea T."/>
            <person name="Sisk P."/>
            <person name="Sykes S."/>
            <person name="Wortman J."/>
            <person name="Nusbaum C."/>
            <person name="Birren B."/>
        </authorList>
    </citation>
    <scope>NUCLEOTIDE SEQUENCE [LARGE SCALE GENOMIC DNA]</scope>
    <source>
        <strain evidence="1 2">CJ01A1</strain>
    </source>
</reference>
<protein>
    <submittedName>
        <fullName evidence="1">Uncharacterized protein</fullName>
    </submittedName>
</protein>
<dbReference type="EMBL" id="ANIX01004999">
    <property type="protein sequence ID" value="ETO99849.1"/>
    <property type="molecule type" value="Genomic_DNA"/>
</dbReference>
<organism evidence="1 2">
    <name type="scientific">Phytophthora nicotianae CJ01A1</name>
    <dbReference type="NCBI Taxonomy" id="1317063"/>
    <lineage>
        <taxon>Eukaryota</taxon>
        <taxon>Sar</taxon>
        <taxon>Stramenopiles</taxon>
        <taxon>Oomycota</taxon>
        <taxon>Peronosporomycetes</taxon>
        <taxon>Peronosporales</taxon>
        <taxon>Peronosporaceae</taxon>
        <taxon>Phytophthora</taxon>
    </lineage>
</organism>
<name>W2VNL3_PHYNI</name>
<evidence type="ECO:0000313" key="1">
    <source>
        <dbReference type="EMBL" id="ETO99849.1"/>
    </source>
</evidence>
<feature type="non-terminal residue" evidence="1">
    <location>
        <position position="93"/>
    </location>
</feature>
<feature type="non-terminal residue" evidence="1">
    <location>
        <position position="1"/>
    </location>
</feature>
<gene>
    <name evidence="1" type="ORF">F441_22727</name>
</gene>
<proteinExistence type="predicted"/>
<evidence type="ECO:0000313" key="2">
    <source>
        <dbReference type="Proteomes" id="UP000018958"/>
    </source>
</evidence>
<dbReference type="Proteomes" id="UP000018958">
    <property type="component" value="Unassembled WGS sequence"/>
</dbReference>
<dbReference type="AlphaFoldDB" id="W2VNL3"/>